<dbReference type="Gene3D" id="3.40.190.10">
    <property type="entry name" value="Periplasmic binding protein-like II"/>
    <property type="match status" value="2"/>
</dbReference>
<protein>
    <submittedName>
        <fullName evidence="5">Phosphate ABC transporter substrate-binding protein, PhoT family</fullName>
    </submittedName>
</protein>
<keyword evidence="2" id="KW-0472">Membrane</keyword>
<dbReference type="STRING" id="797277.SAMN05216198_0505"/>
<organism evidence="5 6">
    <name type="scientific">Halopseudomonas litoralis</name>
    <dbReference type="NCBI Taxonomy" id="797277"/>
    <lineage>
        <taxon>Bacteria</taxon>
        <taxon>Pseudomonadati</taxon>
        <taxon>Pseudomonadota</taxon>
        <taxon>Gammaproteobacteria</taxon>
        <taxon>Pseudomonadales</taxon>
        <taxon>Pseudomonadaceae</taxon>
        <taxon>Halopseudomonas</taxon>
    </lineage>
</organism>
<dbReference type="CDD" id="cd13653">
    <property type="entry name" value="PBP2_phosphate_like_1"/>
    <property type="match status" value="1"/>
</dbReference>
<proteinExistence type="predicted"/>
<dbReference type="InterPro" id="IPR006665">
    <property type="entry name" value="OmpA-like"/>
</dbReference>
<dbReference type="AlphaFoldDB" id="A0A1H1M4M4"/>
<dbReference type="SUPFAM" id="SSF103088">
    <property type="entry name" value="OmpA-like"/>
    <property type="match status" value="1"/>
</dbReference>
<keyword evidence="6" id="KW-1185">Reference proteome</keyword>
<dbReference type="OrthoDB" id="9790048at2"/>
<reference evidence="6" key="1">
    <citation type="submission" date="2016-10" db="EMBL/GenBank/DDBJ databases">
        <authorList>
            <person name="Varghese N."/>
            <person name="Submissions S."/>
        </authorList>
    </citation>
    <scope>NUCLEOTIDE SEQUENCE [LARGE SCALE GENOMIC DNA]</scope>
    <source>
        <strain evidence="6">2SM5</strain>
    </source>
</reference>
<dbReference type="InterPro" id="IPR024370">
    <property type="entry name" value="PBP_domain"/>
</dbReference>
<dbReference type="PANTHER" id="PTHR30570:SF1">
    <property type="entry name" value="PHOSPHATE-BINDING PROTEIN PSTS"/>
    <property type="match status" value="1"/>
</dbReference>
<dbReference type="CDD" id="cd07185">
    <property type="entry name" value="OmpA_C-like"/>
    <property type="match status" value="1"/>
</dbReference>
<feature type="domain" description="OmpA-like" evidence="4">
    <location>
        <begin position="332"/>
        <end position="444"/>
    </location>
</feature>
<name>A0A1H1M4M4_9GAMM</name>
<dbReference type="GO" id="GO:0016020">
    <property type="term" value="C:membrane"/>
    <property type="evidence" value="ECO:0007669"/>
    <property type="project" value="UniProtKB-UniRule"/>
</dbReference>
<dbReference type="Pfam" id="PF00691">
    <property type="entry name" value="OmpA"/>
    <property type="match status" value="1"/>
</dbReference>
<dbReference type="RefSeq" id="WP_090271894.1">
    <property type="nucleotide sequence ID" value="NZ_LT629748.1"/>
</dbReference>
<dbReference type="Gene3D" id="3.30.1330.60">
    <property type="entry name" value="OmpA-like domain"/>
    <property type="match status" value="1"/>
</dbReference>
<evidence type="ECO:0000256" key="3">
    <source>
        <dbReference type="SAM" id="SignalP"/>
    </source>
</evidence>
<dbReference type="EMBL" id="LT629748">
    <property type="protein sequence ID" value="SDR81721.1"/>
    <property type="molecule type" value="Genomic_DNA"/>
</dbReference>
<evidence type="ECO:0000313" key="5">
    <source>
        <dbReference type="EMBL" id="SDR81721.1"/>
    </source>
</evidence>
<evidence type="ECO:0000256" key="2">
    <source>
        <dbReference type="PROSITE-ProRule" id="PRU00473"/>
    </source>
</evidence>
<dbReference type="Proteomes" id="UP000243426">
    <property type="component" value="Chromosome I"/>
</dbReference>
<dbReference type="SUPFAM" id="SSF53850">
    <property type="entry name" value="Periplasmic binding protein-like II"/>
    <property type="match status" value="1"/>
</dbReference>
<evidence type="ECO:0000256" key="1">
    <source>
        <dbReference type="ARBA" id="ARBA00022729"/>
    </source>
</evidence>
<sequence>MNIASWRPVRIQKILFTGTVCLAFQAQAAALQLQINGSNTIGARLAPLLVEGMLEEAGAQNIQLQLNSETRESLITAISAKAEPIEISLNARGSTTGFTALIEQSGQIAAASRPIKDSEAEALKSRGDMRGMNAEYVIGLDGLALIVHPDNPINALDIEQIAQIFSGKITHWNQVGSEQGSIRLHARDSNSGTWETFRDLVLTPKQLKLHADARRFESNSDLSQAVSSDRNAIGFVGLASVEQAKALAVSAGDSRAMLPSKAQVATEDYPLSRRLYLYISPDENNPRAQALIAFTQSQAGQEIVEQVGFVGQNIKAMQIAPQADMPAPYQQLAEQAQRLSVNFRFTEGSSQLDNKARKDIDRVLDYLRAQGKTENKVVLVGFGDPRHGGAELISKLRAMKVRRALANQGVTVKDAFGIGADLPVAANTHDDGRVKNRRVEIWVY</sequence>
<dbReference type="InterPro" id="IPR050811">
    <property type="entry name" value="Phosphate_ABC_transporter"/>
</dbReference>
<evidence type="ECO:0000313" key="6">
    <source>
        <dbReference type="Proteomes" id="UP000243426"/>
    </source>
</evidence>
<accession>A0A1H1M4M4</accession>
<gene>
    <name evidence="5" type="ORF">SAMN05216198_0505</name>
</gene>
<keyword evidence="1 3" id="KW-0732">Signal</keyword>
<dbReference type="Pfam" id="PF12849">
    <property type="entry name" value="PBP_like_2"/>
    <property type="match status" value="1"/>
</dbReference>
<feature type="signal peptide" evidence="3">
    <location>
        <begin position="1"/>
        <end position="28"/>
    </location>
</feature>
<dbReference type="PANTHER" id="PTHR30570">
    <property type="entry name" value="PERIPLASMIC PHOSPHATE BINDING COMPONENT OF PHOSPHATE ABC TRANSPORTER"/>
    <property type="match status" value="1"/>
</dbReference>
<dbReference type="InterPro" id="IPR036737">
    <property type="entry name" value="OmpA-like_sf"/>
</dbReference>
<feature type="chain" id="PRO_5009254131" evidence="3">
    <location>
        <begin position="29"/>
        <end position="444"/>
    </location>
</feature>
<dbReference type="PROSITE" id="PS51123">
    <property type="entry name" value="OMPA_2"/>
    <property type="match status" value="1"/>
</dbReference>
<evidence type="ECO:0000259" key="4">
    <source>
        <dbReference type="PROSITE" id="PS51123"/>
    </source>
</evidence>